<reference evidence="14" key="1">
    <citation type="journal article" date="2019" name="PLoS ONE">
        <title>Phylomitogenomics reconfirm the phylogenetic position of the genus Metaplax inferred from the two grapsid crabs (Decapoda: Brachyura: Grapsoidea).</title>
        <authorList>
            <person name="Chen J."/>
            <person name="Xing Y."/>
            <person name="Yao W."/>
            <person name="Xu X."/>
            <person name="Zhang C."/>
            <person name="Zhang Z."/>
            <person name="Liu Q."/>
        </authorList>
    </citation>
    <scope>NUCLEOTIDE SEQUENCE</scope>
</reference>
<feature type="transmembrane region" description="Helical" evidence="13">
    <location>
        <begin position="6"/>
        <end position="30"/>
    </location>
</feature>
<evidence type="ECO:0000256" key="1">
    <source>
        <dbReference type="ARBA" id="ARBA00004304"/>
    </source>
</evidence>
<comment type="similarity">
    <text evidence="2 12">Belongs to the ATPase protein 8 family.</text>
</comment>
<gene>
    <name evidence="14" type="primary">ATP8</name>
</gene>
<evidence type="ECO:0000256" key="6">
    <source>
        <dbReference type="ARBA" id="ARBA00022692"/>
    </source>
</evidence>
<keyword evidence="7 12" id="KW-0375">Hydrogen ion transport</keyword>
<dbReference type="EMBL" id="MH899177">
    <property type="protein sequence ID" value="QBA83265.1"/>
    <property type="molecule type" value="Genomic_DNA"/>
</dbReference>
<proteinExistence type="inferred from homology"/>
<keyword evidence="5 12" id="KW-0138">CF(0)</keyword>
<dbReference type="GO" id="GO:0045259">
    <property type="term" value="C:proton-transporting ATP synthase complex"/>
    <property type="evidence" value="ECO:0007669"/>
    <property type="project" value="UniProtKB-KW"/>
</dbReference>
<organism evidence="14">
    <name type="scientific">Nanosesarma minutum</name>
    <dbReference type="NCBI Taxonomy" id="1041455"/>
    <lineage>
        <taxon>Eukaryota</taxon>
        <taxon>Metazoa</taxon>
        <taxon>Ecdysozoa</taxon>
        <taxon>Arthropoda</taxon>
        <taxon>Crustacea</taxon>
        <taxon>Multicrustacea</taxon>
        <taxon>Malacostraca</taxon>
        <taxon>Eumalacostraca</taxon>
        <taxon>Eucarida</taxon>
        <taxon>Decapoda</taxon>
        <taxon>Pleocyemata</taxon>
        <taxon>Brachyura</taxon>
        <taxon>Eubrachyura</taxon>
        <taxon>Grapsoidea</taxon>
        <taxon>Sesarmidae</taxon>
        <taxon>Nanosesarma</taxon>
    </lineage>
</organism>
<protein>
    <recommendedName>
        <fullName evidence="12">ATP synthase complex subunit 8</fullName>
    </recommendedName>
</protein>
<keyword evidence="4 12" id="KW-0813">Transport</keyword>
<evidence type="ECO:0000256" key="12">
    <source>
        <dbReference type="RuleBase" id="RU003661"/>
    </source>
</evidence>
<comment type="subcellular location">
    <subcellularLocation>
        <location evidence="1 12">Mitochondrion membrane</location>
        <topology evidence="1 12">Single-pass membrane protein</topology>
    </subcellularLocation>
</comment>
<dbReference type="GO" id="GO:0031966">
    <property type="term" value="C:mitochondrial membrane"/>
    <property type="evidence" value="ECO:0007669"/>
    <property type="project" value="UniProtKB-SubCell"/>
</dbReference>
<dbReference type="CTD" id="4509"/>
<name>A0A411EYW4_9EUCA</name>
<dbReference type="AlphaFoldDB" id="A0A411EYW4"/>
<dbReference type="GeneID" id="39117626"/>
<evidence type="ECO:0000256" key="11">
    <source>
        <dbReference type="ARBA" id="ARBA00023136"/>
    </source>
</evidence>
<evidence type="ECO:0000313" key="14">
    <source>
        <dbReference type="EMBL" id="QBA83265.1"/>
    </source>
</evidence>
<sequence>MPQMAPLYWLYLFLFFSIILMLFFIMNFFIKPFNYISSISYNIKPISKSWKL</sequence>
<evidence type="ECO:0000256" key="13">
    <source>
        <dbReference type="SAM" id="Phobius"/>
    </source>
</evidence>
<evidence type="ECO:0000256" key="7">
    <source>
        <dbReference type="ARBA" id="ARBA00022781"/>
    </source>
</evidence>
<evidence type="ECO:0000256" key="8">
    <source>
        <dbReference type="ARBA" id="ARBA00022989"/>
    </source>
</evidence>
<evidence type="ECO:0000256" key="2">
    <source>
        <dbReference type="ARBA" id="ARBA00008892"/>
    </source>
</evidence>
<dbReference type="RefSeq" id="YP_009558816.1">
    <property type="nucleotide sequence ID" value="NC_040977.1"/>
</dbReference>
<evidence type="ECO:0000256" key="9">
    <source>
        <dbReference type="ARBA" id="ARBA00023065"/>
    </source>
</evidence>
<accession>A0A411EYW4</accession>
<evidence type="ECO:0000256" key="3">
    <source>
        <dbReference type="ARBA" id="ARBA00011291"/>
    </source>
</evidence>
<keyword evidence="11 13" id="KW-0472">Membrane</keyword>
<dbReference type="GO" id="GO:0015986">
    <property type="term" value="P:proton motive force-driven ATP synthesis"/>
    <property type="evidence" value="ECO:0007669"/>
    <property type="project" value="InterPro"/>
</dbReference>
<evidence type="ECO:0000256" key="4">
    <source>
        <dbReference type="ARBA" id="ARBA00022448"/>
    </source>
</evidence>
<keyword evidence="9 12" id="KW-0406">Ion transport</keyword>
<keyword evidence="6 12" id="KW-0812">Transmembrane</keyword>
<evidence type="ECO:0000256" key="5">
    <source>
        <dbReference type="ARBA" id="ARBA00022547"/>
    </source>
</evidence>
<geneLocation type="mitochondrion" evidence="14"/>
<dbReference type="InterPro" id="IPR001421">
    <property type="entry name" value="ATP8_metazoa"/>
</dbReference>
<dbReference type="GO" id="GO:0015078">
    <property type="term" value="F:proton transmembrane transporter activity"/>
    <property type="evidence" value="ECO:0007669"/>
    <property type="project" value="InterPro"/>
</dbReference>
<keyword evidence="8 13" id="KW-1133">Transmembrane helix</keyword>
<keyword evidence="10 12" id="KW-0496">Mitochondrion</keyword>
<comment type="subunit">
    <text evidence="3">F-type ATPases have 2 components, CF(1) - the catalytic core - and CF(0) - the membrane proton channel.</text>
</comment>
<dbReference type="Pfam" id="PF00895">
    <property type="entry name" value="ATP-synt_8"/>
    <property type="match status" value="1"/>
</dbReference>
<evidence type="ECO:0000256" key="10">
    <source>
        <dbReference type="ARBA" id="ARBA00023128"/>
    </source>
</evidence>